<dbReference type="RefSeq" id="XP_038049935.1">
    <property type="nucleotide sequence ID" value="XM_038194007.1"/>
</dbReference>
<dbReference type="InterPro" id="IPR011705">
    <property type="entry name" value="BACK"/>
</dbReference>
<evidence type="ECO:0000313" key="3">
    <source>
        <dbReference type="EnsemblMetazoa" id="XP_038049934.1"/>
    </source>
</evidence>
<dbReference type="InterPro" id="IPR000210">
    <property type="entry name" value="BTB/POZ_dom"/>
</dbReference>
<dbReference type="RefSeq" id="XP_038049934.1">
    <property type="nucleotide sequence ID" value="XM_038194006.1"/>
</dbReference>
<dbReference type="Proteomes" id="UP000887568">
    <property type="component" value="Unplaced"/>
</dbReference>
<dbReference type="PANTHER" id="PTHR24410:SF41">
    <property type="entry name" value="HL07962P"/>
    <property type="match status" value="1"/>
</dbReference>
<dbReference type="GeneID" id="119723392"/>
<dbReference type="SMART" id="SM00225">
    <property type="entry name" value="BTB"/>
    <property type="match status" value="1"/>
</dbReference>
<dbReference type="InterPro" id="IPR011333">
    <property type="entry name" value="SKP1/BTB/POZ_sf"/>
</dbReference>
<keyword evidence="4" id="KW-1185">Reference proteome</keyword>
<dbReference type="OrthoDB" id="2359033at2759"/>
<protein>
    <recommendedName>
        <fullName evidence="2">BTB domain-containing protein</fullName>
    </recommendedName>
</protein>
<evidence type="ECO:0000259" key="2">
    <source>
        <dbReference type="PROSITE" id="PS50097"/>
    </source>
</evidence>
<accession>A0A913ZEN3</accession>
<proteinExistence type="predicted"/>
<dbReference type="PROSITE" id="PS50097">
    <property type="entry name" value="BTB"/>
    <property type="match status" value="1"/>
</dbReference>
<reference evidence="3" key="1">
    <citation type="submission" date="2022-11" db="UniProtKB">
        <authorList>
            <consortium name="EnsemblMetazoa"/>
        </authorList>
    </citation>
    <scope>IDENTIFICATION</scope>
</reference>
<dbReference type="EnsemblMetazoa" id="XM_038194007.1">
    <property type="protein sequence ID" value="XP_038049935.1"/>
    <property type="gene ID" value="LOC119723392"/>
</dbReference>
<dbReference type="Gene3D" id="3.30.710.10">
    <property type="entry name" value="Potassium Channel Kv1.1, Chain A"/>
    <property type="match status" value="1"/>
</dbReference>
<dbReference type="Gene3D" id="1.25.40.420">
    <property type="match status" value="1"/>
</dbReference>
<organism evidence="3 4">
    <name type="scientific">Patiria miniata</name>
    <name type="common">Bat star</name>
    <name type="synonym">Asterina miniata</name>
    <dbReference type="NCBI Taxonomy" id="46514"/>
    <lineage>
        <taxon>Eukaryota</taxon>
        <taxon>Metazoa</taxon>
        <taxon>Echinodermata</taxon>
        <taxon>Eleutherozoa</taxon>
        <taxon>Asterozoa</taxon>
        <taxon>Asteroidea</taxon>
        <taxon>Valvatacea</taxon>
        <taxon>Valvatida</taxon>
        <taxon>Asterinidae</taxon>
        <taxon>Patiria</taxon>
    </lineage>
</organism>
<dbReference type="InterPro" id="IPR051481">
    <property type="entry name" value="BTB-POZ/Galectin-3-binding"/>
</dbReference>
<feature type="domain" description="BTB" evidence="2">
    <location>
        <begin position="28"/>
        <end position="98"/>
    </location>
</feature>
<dbReference type="OMA" id="EDQVINR"/>
<dbReference type="SUPFAM" id="SSF54695">
    <property type="entry name" value="POZ domain"/>
    <property type="match status" value="1"/>
</dbReference>
<sequence length="473" mass="54915">MSTRDRHVNCPASLGARLALEFNNQDFSDVKLVVGKKTFYTHRMLLANQSEMFRIMFKGSQWLEATQEEIDLTELRECEAVFHDFLQFFYSARIHLTTDNIVAVRILADKYQHIQLIRECDRFIQQIIVHDEIDVLVGWLVNMVNLGDKLEQRCLSKLQLDYTKLMTSESSRNLLTLDLLMKIVDSPYILVRNELMLFKLLAGWIMERRHQSSQKSALTKLLPFIRFEHMTIEQLGAVESSHLGVKYPDVIMKHMFEAYKIRAQLAVKDKEKEKAKKKDKDKDKDAEGEKMEVEKPAKFVWPTVQLRLYTDSPWGSGYTKPIDTFLSTEYDIGNFSCPVMDMAVKSGKVTQEPDTWIINYKREVKTYIESEDQVISKVLVSHDFTCKYKITPDQIRNYELVILTGYVPTDEAEDQETAFTTLTAKKHLGTIKPIALKTHSRRRIKFTEILKPALLGGCEYVFSVGVYFKENKT</sequence>
<dbReference type="Pfam" id="PF00651">
    <property type="entry name" value="BTB"/>
    <property type="match status" value="1"/>
</dbReference>
<evidence type="ECO:0000256" key="1">
    <source>
        <dbReference type="SAM" id="MobiDB-lite"/>
    </source>
</evidence>
<name>A0A913ZEN3_PATMI</name>
<dbReference type="PANTHER" id="PTHR24410">
    <property type="entry name" value="HL07962P-RELATED"/>
    <property type="match status" value="1"/>
</dbReference>
<dbReference type="Pfam" id="PF07707">
    <property type="entry name" value="BACK"/>
    <property type="match status" value="1"/>
</dbReference>
<dbReference type="EnsemblMetazoa" id="XM_038194006.1">
    <property type="protein sequence ID" value="XP_038049934.1"/>
    <property type="gene ID" value="LOC119723392"/>
</dbReference>
<evidence type="ECO:0000313" key="4">
    <source>
        <dbReference type="Proteomes" id="UP000887568"/>
    </source>
</evidence>
<feature type="region of interest" description="Disordered" evidence="1">
    <location>
        <begin position="272"/>
        <end position="291"/>
    </location>
</feature>
<dbReference type="AlphaFoldDB" id="A0A913ZEN3"/>